<protein>
    <submittedName>
        <fullName evidence="1">Uncharacterized protein</fullName>
    </submittedName>
</protein>
<gene>
    <name evidence="1" type="ORF">GA0061098_1004182</name>
</gene>
<dbReference type="AlphaFoldDB" id="A0A1C3VFY9"/>
<organism evidence="1 2">
    <name type="scientific">Bradyrhizobium shewense</name>
    <dbReference type="NCBI Taxonomy" id="1761772"/>
    <lineage>
        <taxon>Bacteria</taxon>
        <taxon>Pseudomonadati</taxon>
        <taxon>Pseudomonadota</taxon>
        <taxon>Alphaproteobacteria</taxon>
        <taxon>Hyphomicrobiales</taxon>
        <taxon>Nitrobacteraceae</taxon>
        <taxon>Bradyrhizobium</taxon>
    </lineage>
</organism>
<name>A0A1C3VFY9_9BRAD</name>
<accession>A0A1C3VFY9</accession>
<evidence type="ECO:0000313" key="1">
    <source>
        <dbReference type="EMBL" id="SCB26720.1"/>
    </source>
</evidence>
<reference evidence="2" key="1">
    <citation type="submission" date="2016-08" db="EMBL/GenBank/DDBJ databases">
        <authorList>
            <person name="Varghese N."/>
            <person name="Submissions Spin"/>
        </authorList>
    </citation>
    <scope>NUCLEOTIDE SEQUENCE [LARGE SCALE GENOMIC DNA]</scope>
    <source>
        <strain evidence="2">ERR11</strain>
    </source>
</reference>
<sequence>MEGTKSGASAGGAATADSTELCSKIVMCAGRIRKTSRRLGLFSVSAALPLGTDQFHDLMLVAGIRLPFLFHELLKLKSFYGKFIRQALKQLALFYVRCPLTHQVEFSGVRAELL</sequence>
<proteinExistence type="predicted"/>
<dbReference type="Proteomes" id="UP000199184">
    <property type="component" value="Unassembled WGS sequence"/>
</dbReference>
<dbReference type="EMBL" id="FMAI01000004">
    <property type="protein sequence ID" value="SCB26720.1"/>
    <property type="molecule type" value="Genomic_DNA"/>
</dbReference>
<evidence type="ECO:0000313" key="2">
    <source>
        <dbReference type="Proteomes" id="UP000199184"/>
    </source>
</evidence>
<keyword evidence="2" id="KW-1185">Reference proteome</keyword>